<gene>
    <name evidence="1" type="ORF">AB2L28_13620</name>
</gene>
<dbReference type="RefSeq" id="WP_370719522.1">
    <property type="nucleotide sequence ID" value="NZ_JBGGTQ010000006.1"/>
</dbReference>
<name>A0ABV4I3M5_9ACTN</name>
<reference evidence="1 2" key="1">
    <citation type="submission" date="2024-07" db="EMBL/GenBank/DDBJ databases">
        <authorList>
            <person name="Thanompreechachai J."/>
            <person name="Duangmal K."/>
        </authorList>
    </citation>
    <scope>NUCLEOTIDE SEQUENCE [LARGE SCALE GENOMIC DNA]</scope>
    <source>
        <strain evidence="1 2">TBRC 1896</strain>
    </source>
</reference>
<keyword evidence="2" id="KW-1185">Reference proteome</keyword>
<evidence type="ECO:0000313" key="1">
    <source>
        <dbReference type="EMBL" id="MEZ0493274.1"/>
    </source>
</evidence>
<accession>A0ABV4I3M5</accession>
<comment type="caution">
    <text evidence="1">The sequence shown here is derived from an EMBL/GenBank/DDBJ whole genome shotgun (WGS) entry which is preliminary data.</text>
</comment>
<sequence>MAEYHDIDVPRKASITEKKIRERGSLGQGDDGAFGNAASGRINIEYQTTYELNPSNKVTASKIIDGLIKSKAVITQPAESITVEKDVVFELEGCTRITAASTAGKMLHIIRRLIERSDTSFDEVFALQADDPEVAEELRKVYLGNELLPIPVLMELTGCDLPRKIYINVRPNHFVDAASADKIEGRLRILGTVSHVIAGGPDGFLSAEEWLLNGYEYLFKRTLMTKLHGTVENLMSAFDLDLPADDVHGHITGPAIVLDAIAIY</sequence>
<protein>
    <submittedName>
        <fullName evidence="1">Uncharacterized protein</fullName>
    </submittedName>
</protein>
<evidence type="ECO:0000313" key="2">
    <source>
        <dbReference type="Proteomes" id="UP001566476"/>
    </source>
</evidence>
<organism evidence="1 2">
    <name type="scientific">Kineococcus mangrovi</name>
    <dbReference type="NCBI Taxonomy" id="1660183"/>
    <lineage>
        <taxon>Bacteria</taxon>
        <taxon>Bacillati</taxon>
        <taxon>Actinomycetota</taxon>
        <taxon>Actinomycetes</taxon>
        <taxon>Kineosporiales</taxon>
        <taxon>Kineosporiaceae</taxon>
        <taxon>Kineococcus</taxon>
    </lineage>
</organism>
<dbReference type="EMBL" id="JBGGTQ010000006">
    <property type="protein sequence ID" value="MEZ0493274.1"/>
    <property type="molecule type" value="Genomic_DNA"/>
</dbReference>
<dbReference type="Proteomes" id="UP001566476">
    <property type="component" value="Unassembled WGS sequence"/>
</dbReference>
<proteinExistence type="predicted"/>